<dbReference type="Proteomes" id="UP000248961">
    <property type="component" value="Unassembled WGS sequence"/>
</dbReference>
<dbReference type="EMBL" id="KZ824330">
    <property type="protein sequence ID" value="RAL07526.1"/>
    <property type="molecule type" value="Genomic_DNA"/>
</dbReference>
<organism evidence="1 2">
    <name type="scientific">Aspergillus homomorphus (strain CBS 101889)</name>
    <dbReference type="NCBI Taxonomy" id="1450537"/>
    <lineage>
        <taxon>Eukaryota</taxon>
        <taxon>Fungi</taxon>
        <taxon>Dikarya</taxon>
        <taxon>Ascomycota</taxon>
        <taxon>Pezizomycotina</taxon>
        <taxon>Eurotiomycetes</taxon>
        <taxon>Eurotiomycetidae</taxon>
        <taxon>Eurotiales</taxon>
        <taxon>Aspergillaceae</taxon>
        <taxon>Aspergillus</taxon>
        <taxon>Aspergillus subgen. Circumdati</taxon>
    </lineage>
</organism>
<evidence type="ECO:0000313" key="2">
    <source>
        <dbReference type="Proteomes" id="UP000248961"/>
    </source>
</evidence>
<sequence length="61" mass="6847">MSLSFILGLERHFIFTSYFTVDGLCFFHFSLSSIHFCSGFVLYNNSLLKGSGGYFCLCTGL</sequence>
<dbReference type="VEuPathDB" id="FungiDB:BO97DRAFT_249942"/>
<dbReference type="RefSeq" id="XP_025546680.1">
    <property type="nucleotide sequence ID" value="XM_025690842.1"/>
</dbReference>
<keyword evidence="2" id="KW-1185">Reference proteome</keyword>
<proteinExistence type="predicted"/>
<reference evidence="1 2" key="1">
    <citation type="submission" date="2018-02" db="EMBL/GenBank/DDBJ databases">
        <title>The genomes of Aspergillus section Nigri reveals drivers in fungal speciation.</title>
        <authorList>
            <consortium name="DOE Joint Genome Institute"/>
            <person name="Vesth T.C."/>
            <person name="Nybo J."/>
            <person name="Theobald S."/>
            <person name="Brandl J."/>
            <person name="Frisvad J.C."/>
            <person name="Nielsen K.F."/>
            <person name="Lyhne E.K."/>
            <person name="Kogle M.E."/>
            <person name="Kuo A."/>
            <person name="Riley R."/>
            <person name="Clum A."/>
            <person name="Nolan M."/>
            <person name="Lipzen A."/>
            <person name="Salamov A."/>
            <person name="Henrissat B."/>
            <person name="Wiebenga A."/>
            <person name="De vries R.P."/>
            <person name="Grigoriev I.V."/>
            <person name="Mortensen U.H."/>
            <person name="Andersen M.R."/>
            <person name="Baker S.E."/>
        </authorList>
    </citation>
    <scope>NUCLEOTIDE SEQUENCE [LARGE SCALE GENOMIC DNA]</scope>
    <source>
        <strain evidence="1 2">CBS 101889</strain>
    </source>
</reference>
<evidence type="ECO:0000313" key="1">
    <source>
        <dbReference type="EMBL" id="RAL07526.1"/>
    </source>
</evidence>
<name>A0A395HIR7_ASPHC</name>
<dbReference type="GeneID" id="37195131"/>
<protein>
    <submittedName>
        <fullName evidence="1">Uncharacterized protein</fullName>
    </submittedName>
</protein>
<dbReference type="AlphaFoldDB" id="A0A395HIR7"/>
<accession>A0A395HIR7</accession>
<gene>
    <name evidence="1" type="ORF">BO97DRAFT_249942</name>
</gene>